<dbReference type="InterPro" id="IPR026635">
    <property type="entry name" value="Efm4/METTL10"/>
</dbReference>
<proteinExistence type="inferred from homology"/>
<evidence type="ECO:0000256" key="5">
    <source>
        <dbReference type="HAMAP-Rule" id="MF_03188"/>
    </source>
</evidence>
<evidence type="ECO:0000313" key="7">
    <source>
        <dbReference type="EMBL" id="CAH0547012.1"/>
    </source>
</evidence>
<name>A0A9P0AQC4_BRAAE</name>
<dbReference type="PANTHER" id="PTHR12843">
    <property type="entry name" value="PROTEIN-LYSINE N-METHYLTRANSFERASE METTL10"/>
    <property type="match status" value="1"/>
</dbReference>
<keyword evidence="4 5" id="KW-0949">S-adenosyl-L-methionine</keyword>
<dbReference type="AlphaFoldDB" id="A0A9P0AQC4"/>
<comment type="similarity">
    <text evidence="5">Belongs to the class I-like SAM-binding methyltransferase superfamily. EFM4 family.</text>
</comment>
<dbReference type="PANTHER" id="PTHR12843:SF5">
    <property type="entry name" value="EEF1A LYSINE METHYLTRANSFERASE 2"/>
    <property type="match status" value="1"/>
</dbReference>
<dbReference type="CDD" id="cd02440">
    <property type="entry name" value="AdoMet_MTases"/>
    <property type="match status" value="1"/>
</dbReference>
<dbReference type="GO" id="GO:0032259">
    <property type="term" value="P:methylation"/>
    <property type="evidence" value="ECO:0007669"/>
    <property type="project" value="UniProtKB-KW"/>
</dbReference>
<protein>
    <recommendedName>
        <fullName evidence="5">Protein-lysine N-methyltransferase MELIAE_LOCUS1067</fullName>
        <ecNumber evidence="5">2.1.1.-</ecNumber>
    </recommendedName>
</protein>
<accession>A0A9P0AQC4</accession>
<comment type="function">
    <text evidence="5">S-adenosyl-L-methionine-dependent protein-lysine N-methyltransferase that methylates elongation factor 1-alpha.</text>
</comment>
<evidence type="ECO:0000256" key="3">
    <source>
        <dbReference type="ARBA" id="ARBA00022679"/>
    </source>
</evidence>
<evidence type="ECO:0000259" key="6">
    <source>
        <dbReference type="Pfam" id="PF13847"/>
    </source>
</evidence>
<dbReference type="GO" id="GO:0005737">
    <property type="term" value="C:cytoplasm"/>
    <property type="evidence" value="ECO:0007669"/>
    <property type="project" value="UniProtKB-SubCell"/>
</dbReference>
<gene>
    <name evidence="7" type="ORF">MELIAE_LOCUS1067</name>
</gene>
<dbReference type="InterPro" id="IPR025714">
    <property type="entry name" value="Methyltranfer_dom"/>
</dbReference>
<comment type="subcellular location">
    <subcellularLocation>
        <location evidence="5">Cytoplasm</location>
    </subcellularLocation>
</comment>
<keyword evidence="3 5" id="KW-0808">Transferase</keyword>
<dbReference type="Gene3D" id="3.40.50.150">
    <property type="entry name" value="Vaccinia Virus protein VP39"/>
    <property type="match status" value="1"/>
</dbReference>
<sequence>MHEMDSFGLYPASLGKILFIEQPQFLRFLYVNQAISSKNFVTSFWKSLQRYLEMEELGECELGTHKYWEIRYNNELKEFKNNGDPGEIWFGEDIVDRILRWFGKNLDKIGKNSKILDVGCGNGMLLIDMSNEGFTNLYGVDYSLQAIELAKSIADKHTKNINYSVCDILSGLNDIFFIIHDKGTYDAISLSKNSFNNRNKYIENVFECLEDNGYLFITSCNWTQSELEQHFINKFILFEVIPTPQFKFGGKIGNVVTSVVFKKK</sequence>
<evidence type="ECO:0000256" key="2">
    <source>
        <dbReference type="ARBA" id="ARBA00022603"/>
    </source>
</evidence>
<dbReference type="HAMAP" id="MF_03188">
    <property type="entry name" value="Methyltr_EFM4"/>
    <property type="match status" value="1"/>
</dbReference>
<reference evidence="7" key="1">
    <citation type="submission" date="2021-12" db="EMBL/GenBank/DDBJ databases">
        <authorList>
            <person name="King R."/>
        </authorList>
    </citation>
    <scope>NUCLEOTIDE SEQUENCE</scope>
</reference>
<keyword evidence="2 5" id="KW-0489">Methyltransferase</keyword>
<dbReference type="Proteomes" id="UP001154078">
    <property type="component" value="Chromosome 1"/>
</dbReference>
<dbReference type="Pfam" id="PF13847">
    <property type="entry name" value="Methyltransf_31"/>
    <property type="match status" value="1"/>
</dbReference>
<evidence type="ECO:0000256" key="1">
    <source>
        <dbReference type="ARBA" id="ARBA00022490"/>
    </source>
</evidence>
<dbReference type="GO" id="GO:0016279">
    <property type="term" value="F:protein-lysine N-methyltransferase activity"/>
    <property type="evidence" value="ECO:0007669"/>
    <property type="project" value="UniProtKB-UniRule"/>
</dbReference>
<dbReference type="EC" id="2.1.1.-" evidence="5"/>
<keyword evidence="8" id="KW-1185">Reference proteome</keyword>
<dbReference type="InterPro" id="IPR029063">
    <property type="entry name" value="SAM-dependent_MTases_sf"/>
</dbReference>
<dbReference type="OrthoDB" id="540004at2759"/>
<organism evidence="7 8">
    <name type="scientific">Brassicogethes aeneus</name>
    <name type="common">Rape pollen beetle</name>
    <name type="synonym">Meligethes aeneus</name>
    <dbReference type="NCBI Taxonomy" id="1431903"/>
    <lineage>
        <taxon>Eukaryota</taxon>
        <taxon>Metazoa</taxon>
        <taxon>Ecdysozoa</taxon>
        <taxon>Arthropoda</taxon>
        <taxon>Hexapoda</taxon>
        <taxon>Insecta</taxon>
        <taxon>Pterygota</taxon>
        <taxon>Neoptera</taxon>
        <taxon>Endopterygota</taxon>
        <taxon>Coleoptera</taxon>
        <taxon>Polyphaga</taxon>
        <taxon>Cucujiformia</taxon>
        <taxon>Nitidulidae</taxon>
        <taxon>Meligethinae</taxon>
        <taxon>Brassicogethes</taxon>
    </lineage>
</organism>
<feature type="domain" description="Methyltransferase" evidence="6">
    <location>
        <begin position="110"/>
        <end position="232"/>
    </location>
</feature>
<evidence type="ECO:0000256" key="4">
    <source>
        <dbReference type="ARBA" id="ARBA00022691"/>
    </source>
</evidence>
<keyword evidence="1 5" id="KW-0963">Cytoplasm</keyword>
<evidence type="ECO:0000313" key="8">
    <source>
        <dbReference type="Proteomes" id="UP001154078"/>
    </source>
</evidence>
<dbReference type="EMBL" id="OV121132">
    <property type="protein sequence ID" value="CAH0547012.1"/>
    <property type="molecule type" value="Genomic_DNA"/>
</dbReference>
<dbReference type="SUPFAM" id="SSF53335">
    <property type="entry name" value="S-adenosyl-L-methionine-dependent methyltransferases"/>
    <property type="match status" value="1"/>
</dbReference>